<gene>
    <name evidence="1" type="ORF">HNR49_001603</name>
</gene>
<evidence type="ECO:0000313" key="2">
    <source>
        <dbReference type="Proteomes" id="UP000642919"/>
    </source>
</evidence>
<organism evidence="1 2">
    <name type="scientific">Halobacterium salinarum</name>
    <name type="common">Halobacterium halobium</name>
    <dbReference type="NCBI Taxonomy" id="2242"/>
    <lineage>
        <taxon>Archaea</taxon>
        <taxon>Methanobacteriati</taxon>
        <taxon>Methanobacteriota</taxon>
        <taxon>Stenosarchaea group</taxon>
        <taxon>Halobacteria</taxon>
        <taxon>Halobacteriales</taxon>
        <taxon>Halobacteriaceae</taxon>
        <taxon>Halobacterium</taxon>
    </lineage>
</organism>
<accession>A0A841HCZ1</accession>
<dbReference type="PANTHER" id="PTHR40734">
    <property type="entry name" value="TRNA-SPECIFIC ADENOSINE DEAMINASE-RELATED"/>
    <property type="match status" value="1"/>
</dbReference>
<dbReference type="GeneID" id="68693940"/>
<dbReference type="InterPro" id="IPR012340">
    <property type="entry name" value="NA-bd_OB-fold"/>
</dbReference>
<dbReference type="AlphaFoldDB" id="A0A841HCZ1"/>
<dbReference type="Pfam" id="PF04919">
    <property type="entry name" value="DUF655"/>
    <property type="match status" value="1"/>
</dbReference>
<dbReference type="OMA" id="IGKKHMW"/>
<dbReference type="EMBL" id="JACHGX010000004">
    <property type="protein sequence ID" value="MBB6090230.1"/>
    <property type="molecule type" value="Genomic_DNA"/>
</dbReference>
<dbReference type="Gene3D" id="2.40.50.140">
    <property type="entry name" value="Nucleic acid-binding proteins"/>
    <property type="match status" value="1"/>
</dbReference>
<dbReference type="InterPro" id="IPR007003">
    <property type="entry name" value="DUF655"/>
</dbReference>
<protein>
    <submittedName>
        <fullName evidence="1">Putative nucleotide binding protein</fullName>
    </submittedName>
</protein>
<dbReference type="Proteomes" id="UP000642919">
    <property type="component" value="Unassembled WGS sequence"/>
</dbReference>
<name>A0A841HCZ1_HALSI</name>
<proteinExistence type="predicted"/>
<sequence>MSDTSTTDANSDSGADGDSESAVVLDFLAHGRSDGRSYGDGAVGYAVSTIDFTLYELSLSSDADIGILDRVQVRPEFETGIDRGREVEYDDLSDGARSELDYVVEDVVDANERRFVDFYNDAQPISLRLHQLNLLPGIGEKLRDNILEERKRRGPFESFADVSERVDGLHTPQEVIVERILDEIRDPDLKYYNFAAS</sequence>
<dbReference type="RefSeq" id="WP_010902840.1">
    <property type="nucleotide sequence ID" value="NZ_CP128377.1"/>
</dbReference>
<reference evidence="1" key="1">
    <citation type="submission" date="2020-08" db="EMBL/GenBank/DDBJ databases">
        <title>Genomic Encyclopedia of Type Strains, Phase IV (KMG-IV): sequencing the most valuable type-strain genomes for metagenomic binning, comparative biology and taxonomic classification.</title>
        <authorList>
            <person name="Goeker M."/>
        </authorList>
    </citation>
    <scope>NUCLEOTIDE SEQUENCE</scope>
    <source>
        <strain evidence="1">DSM 669</strain>
    </source>
</reference>
<evidence type="ECO:0000313" key="1">
    <source>
        <dbReference type="EMBL" id="MBB6090230.1"/>
    </source>
</evidence>
<dbReference type="PANTHER" id="PTHR40734:SF1">
    <property type="entry name" value="DNA-BINDING PROTEIN"/>
    <property type="match status" value="1"/>
</dbReference>
<comment type="caution">
    <text evidence="1">The sequence shown here is derived from an EMBL/GenBank/DDBJ whole genome shotgun (WGS) entry which is preliminary data.</text>
</comment>
<dbReference type="SUPFAM" id="SSF160975">
    <property type="entry name" value="AF1531-like"/>
    <property type="match status" value="1"/>
</dbReference>
<dbReference type="Gene3D" id="1.10.150.280">
    <property type="entry name" value="AF1531-like domain"/>
    <property type="match status" value="1"/>
</dbReference>